<reference evidence="7" key="1">
    <citation type="submission" date="2016-11" db="UniProtKB">
        <authorList>
            <consortium name="WormBaseParasite"/>
        </authorList>
    </citation>
    <scope>IDENTIFICATION</scope>
</reference>
<dbReference type="Pfam" id="PF15891">
    <property type="entry name" value="Nuc_deoxyri_tr2"/>
    <property type="match status" value="1"/>
</dbReference>
<feature type="compositionally biased region" description="Low complexity" evidence="1">
    <location>
        <begin position="56"/>
        <end position="65"/>
    </location>
</feature>
<feature type="transmembrane region" description="Helical" evidence="2">
    <location>
        <begin position="352"/>
        <end position="374"/>
    </location>
</feature>
<dbReference type="Gene3D" id="3.40.50.450">
    <property type="match status" value="1"/>
</dbReference>
<evidence type="ECO:0000313" key="6">
    <source>
        <dbReference type="Proteomes" id="UP000659654"/>
    </source>
</evidence>
<dbReference type="PANTHER" id="PTHR36300:SF1">
    <property type="entry name" value="RAW, ISOFORM A"/>
    <property type="match status" value="1"/>
</dbReference>
<organism evidence="5 7">
    <name type="scientific">Bursaphelenchus xylophilus</name>
    <name type="common">Pinewood nematode worm</name>
    <name type="synonym">Aphelenchoides xylophilus</name>
    <dbReference type="NCBI Taxonomy" id="6326"/>
    <lineage>
        <taxon>Eukaryota</taxon>
        <taxon>Metazoa</taxon>
        <taxon>Ecdysozoa</taxon>
        <taxon>Nematoda</taxon>
        <taxon>Chromadorea</taxon>
        <taxon>Rhabditida</taxon>
        <taxon>Tylenchina</taxon>
        <taxon>Tylenchomorpha</taxon>
        <taxon>Aphelenchoidea</taxon>
        <taxon>Aphelenchoididae</taxon>
        <taxon>Bursaphelenchus</taxon>
    </lineage>
</organism>
<keyword evidence="2" id="KW-0472">Membrane</keyword>
<keyword evidence="2" id="KW-0812">Transmembrane</keyword>
<dbReference type="OrthoDB" id="6493944at2759"/>
<keyword evidence="6" id="KW-1185">Reference proteome</keyword>
<keyword evidence="2" id="KW-1133">Transmembrane helix</keyword>
<dbReference type="Proteomes" id="UP000659654">
    <property type="component" value="Unassembled WGS sequence"/>
</dbReference>
<evidence type="ECO:0000313" key="3">
    <source>
        <dbReference type="EMBL" id="CAD5233740.1"/>
    </source>
</evidence>
<feature type="region of interest" description="Disordered" evidence="1">
    <location>
        <begin position="50"/>
        <end position="89"/>
    </location>
</feature>
<accession>A0A1I7RJV6</accession>
<feature type="transmembrane region" description="Helical" evidence="2">
    <location>
        <begin position="328"/>
        <end position="346"/>
    </location>
</feature>
<evidence type="ECO:0000256" key="2">
    <source>
        <dbReference type="SAM" id="Phobius"/>
    </source>
</evidence>
<dbReference type="EMBL" id="CAJFCV020000006">
    <property type="protein sequence ID" value="CAG9129094.1"/>
    <property type="molecule type" value="Genomic_DNA"/>
</dbReference>
<dbReference type="PANTHER" id="PTHR36300">
    <property type="entry name" value="RAW, ISOFORM A"/>
    <property type="match status" value="1"/>
</dbReference>
<dbReference type="WBParaSite" id="BXY_0098800.1">
    <property type="protein sequence ID" value="BXY_0098800.1"/>
    <property type="gene ID" value="BXY_0098800"/>
</dbReference>
<evidence type="ECO:0000313" key="4">
    <source>
        <dbReference type="EMBL" id="CAG9129094.1"/>
    </source>
</evidence>
<protein>
    <submittedName>
        <fullName evidence="3">(pine wood nematode) hypothetical protein</fullName>
    </submittedName>
</protein>
<dbReference type="InterPro" id="IPR039470">
    <property type="entry name" value="Nuc_deoxyri_tr2"/>
</dbReference>
<gene>
    <name evidence="3" type="ORF">BXYJ_LOCUS13831</name>
</gene>
<dbReference type="eggNOG" id="ENOG502RC5J">
    <property type="taxonomic scope" value="Eukaryota"/>
</dbReference>
<reference evidence="4" key="2">
    <citation type="submission" date="2020-08" db="EMBL/GenBank/DDBJ databases">
        <authorList>
            <person name="Kikuchi T."/>
        </authorList>
    </citation>
    <scope>NUCLEOTIDE SEQUENCE</scope>
    <source>
        <strain evidence="3">Ka4C1</strain>
    </source>
</reference>
<dbReference type="GO" id="GO:0005886">
    <property type="term" value="C:plasma membrane"/>
    <property type="evidence" value="ECO:0007669"/>
    <property type="project" value="TreeGrafter"/>
</dbReference>
<evidence type="ECO:0000256" key="1">
    <source>
        <dbReference type="SAM" id="MobiDB-lite"/>
    </source>
</evidence>
<dbReference type="EMBL" id="CAJFDI010000006">
    <property type="protein sequence ID" value="CAD5233740.1"/>
    <property type="molecule type" value="Genomic_DNA"/>
</dbReference>
<feature type="compositionally biased region" description="Basic and acidic residues" evidence="1">
    <location>
        <begin position="77"/>
        <end position="89"/>
    </location>
</feature>
<name>A0A1I7RJV6_BURXY</name>
<proteinExistence type="predicted"/>
<evidence type="ECO:0000313" key="7">
    <source>
        <dbReference type="WBParaSite" id="BXY_0098800.1"/>
    </source>
</evidence>
<sequence length="696" mass="78770">MSKPPVSHDVQASSSTMKRVLNSTASTASLSSLNSSNLNVTLPGEHVLLSDGSVESSSSPTSTHSPHIRLQIDDEQESRKKPSLKETKSRWTTIDATNQRLRAWLDVAGGSWSFSRSASTDRPLEPRAAQTPQQPLYDVFLGGSCGNTVWRREIVIPYLKKRAITYYDPQRPVWNENMIHEEQIAKENSRLFLFVLDPGTINATSFIEIAYFAARKAPKLVVVFLGRREWSDKAHPMDLPDRIRTVNLVEAILKRHSVPMLTSITDALNYVDEMIIGEKSWRNALSNPLQRLPYIQVKAKHAIQQTASQLRQTVESVQSSATIWTRRIALVAVLEVVLILAAHLFVFPQIPLWFMIVPMVAFDYLGLAGLVLYLKLKMNRKRAQYKRKLVINPPSLPRTAPSSITAVSSDLSSSSSQSIDVGPIQGEMMSLKTVQPNQPRQSDVSFYNSMDMVDQEVRQHYQVEKPKKLKVDRKERMKKNGCMTSPVGYDVFLSCSSGSELDWITQKAVPQLHKSSLSYTSAIMCDKEMRIPLLHTASHILYYIPSYRTFLSGMIEIAYFIGHSDWQVTVCVPTEAECLVLLNENDYDDETRKAVERRNECYQMAFRYLKDMAHRRECRVFTNVEEAVKHIAAVSQLERRQQQQQSEPTKKRAVLRNLMEKQHLVKEKTQANLLAHRSAVIAAATAAANASPKKKT</sequence>
<dbReference type="Proteomes" id="UP000095284">
    <property type="component" value="Unplaced"/>
</dbReference>
<evidence type="ECO:0000313" key="5">
    <source>
        <dbReference type="Proteomes" id="UP000095284"/>
    </source>
</evidence>
<dbReference type="AlphaFoldDB" id="A0A1I7RJV6"/>
<dbReference type="Proteomes" id="UP000582659">
    <property type="component" value="Unassembled WGS sequence"/>
</dbReference>